<dbReference type="InterPro" id="IPR004012">
    <property type="entry name" value="Run_dom"/>
</dbReference>
<accession>A0A8D8WAE1</accession>
<dbReference type="SUPFAM" id="SSF64268">
    <property type="entry name" value="PX domain"/>
    <property type="match status" value="1"/>
</dbReference>
<dbReference type="InterPro" id="IPR037213">
    <property type="entry name" value="Run_dom_sf"/>
</dbReference>
<proteinExistence type="predicted"/>
<dbReference type="GO" id="GO:0035091">
    <property type="term" value="F:phosphatidylinositol binding"/>
    <property type="evidence" value="ECO:0007669"/>
    <property type="project" value="InterPro"/>
</dbReference>
<feature type="compositionally biased region" description="Polar residues" evidence="2">
    <location>
        <begin position="424"/>
        <end position="449"/>
    </location>
</feature>
<feature type="compositionally biased region" description="Polar residues" evidence="2">
    <location>
        <begin position="695"/>
        <end position="704"/>
    </location>
</feature>
<feature type="compositionally biased region" description="Low complexity" evidence="2">
    <location>
        <begin position="773"/>
        <end position="786"/>
    </location>
</feature>
<dbReference type="SMART" id="SM00593">
    <property type="entry name" value="RUN"/>
    <property type="match status" value="1"/>
</dbReference>
<dbReference type="InterPro" id="IPR036871">
    <property type="entry name" value="PX_dom_sf"/>
</dbReference>
<dbReference type="PROSITE" id="PS50826">
    <property type="entry name" value="RUN"/>
    <property type="match status" value="1"/>
</dbReference>
<dbReference type="SMART" id="SM00312">
    <property type="entry name" value="PX"/>
    <property type="match status" value="1"/>
</dbReference>
<feature type="coiled-coil region" evidence="1">
    <location>
        <begin position="731"/>
        <end position="758"/>
    </location>
</feature>
<dbReference type="PROSITE" id="PS50195">
    <property type="entry name" value="PX"/>
    <property type="match status" value="1"/>
</dbReference>
<feature type="region of interest" description="Disordered" evidence="2">
    <location>
        <begin position="464"/>
        <end position="497"/>
    </location>
</feature>
<dbReference type="SUPFAM" id="SSF140741">
    <property type="entry name" value="RUN domain-like"/>
    <property type="match status" value="1"/>
</dbReference>
<dbReference type="EMBL" id="HBUF01163505">
    <property type="protein sequence ID" value="CAG6650704.1"/>
    <property type="molecule type" value="Transcribed_RNA"/>
</dbReference>
<feature type="region of interest" description="Disordered" evidence="2">
    <location>
        <begin position="340"/>
        <end position="359"/>
    </location>
</feature>
<feature type="domain" description="PX" evidence="3">
    <location>
        <begin position="842"/>
        <end position="986"/>
    </location>
</feature>
<feature type="region of interest" description="Disordered" evidence="2">
    <location>
        <begin position="769"/>
        <end position="791"/>
    </location>
</feature>
<dbReference type="PANTHER" id="PTHR47194:SF3">
    <property type="entry name" value="SORTING NEXIN 29"/>
    <property type="match status" value="1"/>
</dbReference>
<dbReference type="Pfam" id="PF02759">
    <property type="entry name" value="RUN"/>
    <property type="match status" value="1"/>
</dbReference>
<feature type="domain" description="RUN" evidence="4">
    <location>
        <begin position="67"/>
        <end position="215"/>
    </location>
</feature>
<dbReference type="Gene3D" id="1.20.58.900">
    <property type="match status" value="1"/>
</dbReference>
<dbReference type="Pfam" id="PF00787">
    <property type="entry name" value="PX"/>
    <property type="match status" value="1"/>
</dbReference>
<feature type="compositionally biased region" description="Polar residues" evidence="2">
    <location>
        <begin position="240"/>
        <end position="262"/>
    </location>
</feature>
<keyword evidence="1" id="KW-0175">Coiled coil</keyword>
<feature type="compositionally biased region" description="Low complexity" evidence="2">
    <location>
        <begin position="346"/>
        <end position="359"/>
    </location>
</feature>
<dbReference type="PANTHER" id="PTHR47194">
    <property type="entry name" value="SORTING NEXIN-29-RELATED"/>
    <property type="match status" value="1"/>
</dbReference>
<evidence type="ECO:0000259" key="4">
    <source>
        <dbReference type="PROSITE" id="PS50826"/>
    </source>
</evidence>
<evidence type="ECO:0000256" key="1">
    <source>
        <dbReference type="SAM" id="Coils"/>
    </source>
</evidence>
<feature type="region of interest" description="Disordered" evidence="2">
    <location>
        <begin position="695"/>
        <end position="724"/>
    </location>
</feature>
<feature type="compositionally biased region" description="Low complexity" evidence="2">
    <location>
        <begin position="471"/>
        <end position="489"/>
    </location>
</feature>
<dbReference type="InterPro" id="IPR001683">
    <property type="entry name" value="PX_dom"/>
</dbReference>
<evidence type="ECO:0000259" key="3">
    <source>
        <dbReference type="PROSITE" id="PS50195"/>
    </source>
</evidence>
<feature type="region of interest" description="Disordered" evidence="2">
    <location>
        <begin position="368"/>
        <end position="449"/>
    </location>
</feature>
<sequence length="1049" mass="115197">MSYQEKNFLGDLGSSSYLNYGQEVLDVLNISQLLSSNSLNSNKLESYLTQTIAQCQKHYIGQPELATESDSKVLFLCLILEQILSHGLRNKISFSSNSKNIQKLLEYIREFNISSKSKLEFWNCVSFILPNQERERFLSLKLICTDTGRGRAWLRSTLNERSLERYLKCLLDEPEVLEQFYESKAWIRDKDKYRVLLKAAADISPIVFALGIDSPDLNTSSPEQTHLLLRHCTEPEIIPSNPTTILSPTQSNSPRGTPPNNGSVSPSKFRRSKKPSQSIISFDDTGENKGAVTKIVPQTIEPALKMAGKRDVFETDQLNYDADLERKNLADLAENGPLSELRKNVETTSSSSVQNSFPFSKENSASLATSSVSKSHNTHANSVTQSATSHVNSSAQNCDSQFNNSQSNSGLRSLRDSTDLSSSNYQSAPSISQINSHVAPSNNSQPHSHLNLVASNTYLTPSNNPTNTYFTPSNSTNTYLTSSNPSNTYLTPSNNSSNTYLAPSNLEFSNPSSLRSSQLTPSNNSSSAYLAPSNLEFSNPSSRSSQDSLLEADGLCSEVDLMSVSQYSEARSDLSMDHRSVTGGSTVSTMDDGGSSVYSNAHSTQGRGGGEFSSLRIMGDTGIGELTPLTSYIATSSYISSQPGLDNALDASLYTDDYSGCAQGIDAAKLYGDGTGCSQSHEFEGEEDSLSICSTSDGGVSTSVPLHESRRSGGGGGGSQMGREAMDEKRDARYEAQIQELNRENELLKHQLRKYVTAVQLLNTDQQQHIVPSTNNSTSASSSSSEAESEARAYEKKLVQLAEMHSELLEMNQRLKIDLIARESTVSKLTSELMILRGVKPSPVSLWLPCVFLGGPPSDPHHIYQIHIRVGTEEWNVYRRYSDFYTFNKTIHRRYPKTIKQLSPQVKFPPKNLIFNKGNKSALFVEERRQKLELYLRAIVTTLVDYEFGTSATSTTTSGERKLNKYALVTLVPFLNEFYKSANVARHSPLGSATSSVSTPSIINPIKRLSSMNIVGNCLKPTPSSPTSPEENNISSSSNTSSTLQYNGL</sequence>
<dbReference type="Gene3D" id="3.30.1520.10">
    <property type="entry name" value="Phox-like domain"/>
    <property type="match status" value="1"/>
</dbReference>
<dbReference type="AlphaFoldDB" id="A0A8D8WAE1"/>
<reference evidence="5" key="1">
    <citation type="submission" date="2021-05" db="EMBL/GenBank/DDBJ databases">
        <authorList>
            <person name="Alioto T."/>
            <person name="Alioto T."/>
            <person name="Gomez Garrido J."/>
        </authorList>
    </citation>
    <scope>NUCLEOTIDE SEQUENCE</scope>
</reference>
<evidence type="ECO:0000256" key="2">
    <source>
        <dbReference type="SAM" id="MobiDB-lite"/>
    </source>
</evidence>
<organism evidence="5">
    <name type="scientific">Cacopsylla melanoneura</name>
    <dbReference type="NCBI Taxonomy" id="428564"/>
    <lineage>
        <taxon>Eukaryota</taxon>
        <taxon>Metazoa</taxon>
        <taxon>Ecdysozoa</taxon>
        <taxon>Arthropoda</taxon>
        <taxon>Hexapoda</taxon>
        <taxon>Insecta</taxon>
        <taxon>Pterygota</taxon>
        <taxon>Neoptera</taxon>
        <taxon>Paraneoptera</taxon>
        <taxon>Hemiptera</taxon>
        <taxon>Sternorrhyncha</taxon>
        <taxon>Psylloidea</taxon>
        <taxon>Psyllidae</taxon>
        <taxon>Psyllinae</taxon>
        <taxon>Cacopsylla</taxon>
    </lineage>
</organism>
<feature type="region of interest" description="Disordered" evidence="2">
    <location>
        <begin position="238"/>
        <end position="285"/>
    </location>
</feature>
<feature type="region of interest" description="Disordered" evidence="2">
    <location>
        <begin position="1017"/>
        <end position="1049"/>
    </location>
</feature>
<evidence type="ECO:0000313" key="5">
    <source>
        <dbReference type="EMBL" id="CAG6650704.1"/>
    </source>
</evidence>
<name>A0A8D8WAE1_9HEMI</name>
<protein>
    <submittedName>
        <fullName evidence="5">Sorting nexin-29</fullName>
    </submittedName>
</protein>
<feature type="compositionally biased region" description="Low complexity" evidence="2">
    <location>
        <begin position="1021"/>
        <end position="1043"/>
    </location>
</feature>
<feature type="compositionally biased region" description="Polar residues" evidence="2">
    <location>
        <begin position="378"/>
        <end position="408"/>
    </location>
</feature>